<dbReference type="InterPro" id="IPR002545">
    <property type="entry name" value="CheW-lke_dom"/>
</dbReference>
<dbReference type="PANTHER" id="PTHR22617">
    <property type="entry name" value="CHEMOTAXIS SENSOR HISTIDINE KINASE-RELATED"/>
    <property type="match status" value="1"/>
</dbReference>
<dbReference type="Gene3D" id="2.30.30.40">
    <property type="entry name" value="SH3 Domains"/>
    <property type="match status" value="1"/>
</dbReference>
<evidence type="ECO:0000259" key="1">
    <source>
        <dbReference type="PROSITE" id="PS50851"/>
    </source>
</evidence>
<dbReference type="AlphaFoldDB" id="A0A191ZIE4"/>
<dbReference type="EMBL" id="CP016027">
    <property type="protein sequence ID" value="ANJ67623.1"/>
    <property type="molecule type" value="Genomic_DNA"/>
</dbReference>
<feature type="domain" description="CheW-like" evidence="1">
    <location>
        <begin position="32"/>
        <end position="168"/>
    </location>
</feature>
<dbReference type="GO" id="GO:0007165">
    <property type="term" value="P:signal transduction"/>
    <property type="evidence" value="ECO:0007669"/>
    <property type="project" value="InterPro"/>
</dbReference>
<dbReference type="GO" id="GO:0006935">
    <property type="term" value="P:chemotaxis"/>
    <property type="evidence" value="ECO:0007669"/>
    <property type="project" value="InterPro"/>
</dbReference>
<dbReference type="SUPFAM" id="SSF50341">
    <property type="entry name" value="CheW-like"/>
    <property type="match status" value="1"/>
</dbReference>
<proteinExistence type="predicted"/>
<evidence type="ECO:0000313" key="3">
    <source>
        <dbReference type="Proteomes" id="UP000078596"/>
    </source>
</evidence>
<dbReference type="KEGG" id="haz:A9404_09720"/>
<protein>
    <recommendedName>
        <fullName evidence="1">CheW-like domain-containing protein</fullName>
    </recommendedName>
</protein>
<name>A0A191ZIE4_9GAMM</name>
<dbReference type="InterPro" id="IPR039315">
    <property type="entry name" value="CheW"/>
</dbReference>
<dbReference type="Gene3D" id="2.40.50.180">
    <property type="entry name" value="CheA-289, Domain 4"/>
    <property type="match status" value="1"/>
</dbReference>
<dbReference type="STRING" id="1860122.A9404_09720"/>
<dbReference type="Pfam" id="PF01584">
    <property type="entry name" value="CheW"/>
    <property type="match status" value="1"/>
</dbReference>
<gene>
    <name evidence="2" type="ORF">A9404_09720</name>
</gene>
<sequence>MPTNAFDYLLWIQDKAAAHAVGMPKTDQVEVTWQAVLFRTGGQQMLVPLIQVRAILPPPHQVHIPGTKPWVIGLANMRGELTGIYDLSRFYFQVPAEQTRHSVVLLAKNPRFGAAFLVDRSYGIRQIPFSAERPIQETRLIGVLREAWVEDEWVPILNLDALTESDQFMNAVA</sequence>
<dbReference type="SMART" id="SM00260">
    <property type="entry name" value="CheW"/>
    <property type="match status" value="1"/>
</dbReference>
<keyword evidence="3" id="KW-1185">Reference proteome</keyword>
<accession>A0A191ZIE4</accession>
<dbReference type="PANTHER" id="PTHR22617:SF43">
    <property type="entry name" value="PROTEIN PILI"/>
    <property type="match status" value="1"/>
</dbReference>
<dbReference type="PROSITE" id="PS50851">
    <property type="entry name" value="CHEW"/>
    <property type="match status" value="1"/>
</dbReference>
<dbReference type="InterPro" id="IPR036061">
    <property type="entry name" value="CheW-like_dom_sf"/>
</dbReference>
<reference evidence="2 3" key="1">
    <citation type="submission" date="2016-06" db="EMBL/GenBank/DDBJ databases">
        <title>Insight into the functional genes involving in sulfur oxidation in Pearl River water.</title>
        <authorList>
            <person name="Luo J."/>
            <person name="Tan X."/>
            <person name="Lin W."/>
        </authorList>
    </citation>
    <scope>NUCLEOTIDE SEQUENCE [LARGE SCALE GENOMIC DNA]</scope>
    <source>
        <strain evidence="2 3">LS2</strain>
    </source>
</reference>
<dbReference type="Proteomes" id="UP000078596">
    <property type="component" value="Chromosome"/>
</dbReference>
<dbReference type="GO" id="GO:0005829">
    <property type="term" value="C:cytosol"/>
    <property type="evidence" value="ECO:0007669"/>
    <property type="project" value="TreeGrafter"/>
</dbReference>
<evidence type="ECO:0000313" key="2">
    <source>
        <dbReference type="EMBL" id="ANJ67623.1"/>
    </source>
</evidence>
<organism evidence="2 3">
    <name type="scientific">Halothiobacillus diazotrophicus</name>
    <dbReference type="NCBI Taxonomy" id="1860122"/>
    <lineage>
        <taxon>Bacteria</taxon>
        <taxon>Pseudomonadati</taxon>
        <taxon>Pseudomonadota</taxon>
        <taxon>Gammaproteobacteria</taxon>
        <taxon>Chromatiales</taxon>
        <taxon>Halothiobacillaceae</taxon>
        <taxon>Halothiobacillus</taxon>
    </lineage>
</organism>